<name>A0AAE3GWR2_9CYAN</name>
<keyword evidence="3 8" id="KW-0378">Hydrolase</keyword>
<dbReference type="EMBL" id="JAMZMM010000481">
    <property type="protein sequence ID" value="MCP2732110.1"/>
    <property type="molecule type" value="Genomic_DNA"/>
</dbReference>
<feature type="binding site" evidence="8">
    <location>
        <position position="26"/>
    </location>
    <ligand>
        <name>tRNA</name>
        <dbReference type="ChEBI" id="CHEBI:17843"/>
    </ligand>
</feature>
<evidence type="ECO:0000256" key="2">
    <source>
        <dbReference type="ARBA" id="ARBA00022555"/>
    </source>
</evidence>
<feature type="binding site" evidence="8">
    <location>
        <position position="80"/>
    </location>
    <ligand>
        <name>tRNA</name>
        <dbReference type="ChEBI" id="CHEBI:17843"/>
    </ligand>
</feature>
<evidence type="ECO:0000256" key="3">
    <source>
        <dbReference type="ARBA" id="ARBA00022801"/>
    </source>
</evidence>
<comment type="subcellular location">
    <subcellularLocation>
        <location evidence="8">Cytoplasm</location>
    </subcellularLocation>
</comment>
<dbReference type="PROSITE" id="PS01195">
    <property type="entry name" value="PEPT_TRNA_HYDROL_1"/>
    <property type="match status" value="1"/>
</dbReference>
<dbReference type="NCBIfam" id="TIGR00447">
    <property type="entry name" value="pth"/>
    <property type="match status" value="1"/>
</dbReference>
<comment type="function">
    <text evidence="8">Hydrolyzes ribosome-free peptidyl-tRNAs (with 1 or more amino acids incorporated), which drop off the ribosome during protein synthesis, or as a result of ribosome stalling.</text>
</comment>
<keyword evidence="8" id="KW-0963">Cytoplasm</keyword>
<proteinExistence type="inferred from homology"/>
<evidence type="ECO:0000313" key="11">
    <source>
        <dbReference type="EMBL" id="MCP2732110.1"/>
    </source>
</evidence>
<feature type="binding site" evidence="8">
    <location>
        <position position="126"/>
    </location>
    <ligand>
        <name>tRNA</name>
        <dbReference type="ChEBI" id="CHEBI:17843"/>
    </ligand>
</feature>
<dbReference type="InterPro" id="IPR018171">
    <property type="entry name" value="Pept_tRNA_hydro_CS"/>
</dbReference>
<evidence type="ECO:0000256" key="10">
    <source>
        <dbReference type="RuleBase" id="RU004320"/>
    </source>
</evidence>
<dbReference type="InterPro" id="IPR036416">
    <property type="entry name" value="Pept_tRNA_hydro_sf"/>
</dbReference>
<dbReference type="CDD" id="cd00462">
    <property type="entry name" value="PTH"/>
    <property type="match status" value="1"/>
</dbReference>
<protein>
    <recommendedName>
        <fullName evidence="7 8">Peptidyl-tRNA hydrolase</fullName>
        <shortName evidence="8">Pth</shortName>
        <ecNumber evidence="1 8">3.1.1.29</ecNumber>
    </recommendedName>
</protein>
<comment type="catalytic activity">
    <reaction evidence="6 8 9">
        <text>an N-acyl-L-alpha-aminoacyl-tRNA + H2O = an N-acyl-L-amino acid + a tRNA + H(+)</text>
        <dbReference type="Rhea" id="RHEA:54448"/>
        <dbReference type="Rhea" id="RHEA-COMP:10123"/>
        <dbReference type="Rhea" id="RHEA-COMP:13883"/>
        <dbReference type="ChEBI" id="CHEBI:15377"/>
        <dbReference type="ChEBI" id="CHEBI:15378"/>
        <dbReference type="ChEBI" id="CHEBI:59874"/>
        <dbReference type="ChEBI" id="CHEBI:78442"/>
        <dbReference type="ChEBI" id="CHEBI:138191"/>
        <dbReference type="EC" id="3.1.1.29"/>
    </reaction>
</comment>
<dbReference type="GO" id="GO:0000049">
    <property type="term" value="F:tRNA binding"/>
    <property type="evidence" value="ECO:0007669"/>
    <property type="project" value="UniProtKB-UniRule"/>
</dbReference>
<dbReference type="HAMAP" id="MF_00083">
    <property type="entry name" value="Pept_tRNA_hydro_bact"/>
    <property type="match status" value="1"/>
</dbReference>
<feature type="site" description="Discriminates between blocked and unblocked aminoacyl-tRNA" evidence="8">
    <location>
        <position position="21"/>
    </location>
</feature>
<dbReference type="GO" id="GO:0072344">
    <property type="term" value="P:rescue of stalled ribosome"/>
    <property type="evidence" value="ECO:0007669"/>
    <property type="project" value="UniProtKB-UniRule"/>
</dbReference>
<evidence type="ECO:0000256" key="7">
    <source>
        <dbReference type="ARBA" id="ARBA00050038"/>
    </source>
</evidence>
<evidence type="ECO:0000256" key="9">
    <source>
        <dbReference type="RuleBase" id="RU000673"/>
    </source>
</evidence>
<dbReference type="Gene3D" id="3.40.50.1470">
    <property type="entry name" value="Peptidyl-tRNA hydrolase"/>
    <property type="match status" value="1"/>
</dbReference>
<feature type="site" description="Stabilizes the basic form of H active site to accept a proton" evidence="8">
    <location>
        <position position="105"/>
    </location>
</feature>
<evidence type="ECO:0000256" key="6">
    <source>
        <dbReference type="ARBA" id="ARBA00048707"/>
    </source>
</evidence>
<dbReference type="AlphaFoldDB" id="A0AAE3GWR2"/>
<dbReference type="InterPro" id="IPR001328">
    <property type="entry name" value="Pept_tRNA_hydro"/>
</dbReference>
<comment type="caution">
    <text evidence="11">The sequence shown here is derived from an EMBL/GenBank/DDBJ whole genome shotgun (WGS) entry which is preliminary data.</text>
</comment>
<evidence type="ECO:0000256" key="1">
    <source>
        <dbReference type="ARBA" id="ARBA00013260"/>
    </source>
</evidence>
<reference evidence="11" key="1">
    <citation type="submission" date="2022-06" db="EMBL/GenBank/DDBJ databases">
        <title>New cyanobacteria of genus Symplocastrum in benthos of Lake Baikal.</title>
        <authorList>
            <person name="Sorokovikova E."/>
            <person name="Tikhonova I."/>
            <person name="Krasnopeev A."/>
            <person name="Evseev P."/>
            <person name="Gladkikh A."/>
            <person name="Belykh O."/>
        </authorList>
    </citation>
    <scope>NUCLEOTIDE SEQUENCE</scope>
    <source>
        <strain evidence="11">BBK-W-15</strain>
    </source>
</reference>
<dbReference type="FunFam" id="3.40.50.1470:FF:000001">
    <property type="entry name" value="Peptidyl-tRNA hydrolase"/>
    <property type="match status" value="1"/>
</dbReference>
<evidence type="ECO:0000256" key="8">
    <source>
        <dbReference type="HAMAP-Rule" id="MF_00083"/>
    </source>
</evidence>
<feature type="binding site" evidence="8">
    <location>
        <position position="78"/>
    </location>
    <ligand>
        <name>tRNA</name>
        <dbReference type="ChEBI" id="CHEBI:17843"/>
    </ligand>
</feature>
<accession>A0AAE3GWR2</accession>
<evidence type="ECO:0000256" key="4">
    <source>
        <dbReference type="ARBA" id="ARBA00022884"/>
    </source>
</evidence>
<dbReference type="SUPFAM" id="SSF53178">
    <property type="entry name" value="Peptidyl-tRNA hydrolase-like"/>
    <property type="match status" value="1"/>
</dbReference>
<dbReference type="Pfam" id="PF01195">
    <property type="entry name" value="Pept_tRNA_hydro"/>
    <property type="match status" value="1"/>
</dbReference>
<comment type="similarity">
    <text evidence="5 8 10">Belongs to the PTH family.</text>
</comment>
<comment type="subunit">
    <text evidence="8">Monomer.</text>
</comment>
<sequence>MADTTIPSPLVIPQLIVGLGNPGSKYDKTRHNIGFEVVDALARRSQISWSENRKFQAFLGEGFSPTRDKLRLLKPLTYMNASGQAIRAAIDWYKLPPESVLIVYDDLDLPVGRLRMRLSGSAGGHNGMKSAIAHLGTDNFPRLRIGIAKSTPDRDTISHVLGKFSPEETKVISEVLQFAVDAVEIALKQGLEKAMNLYNSRSI</sequence>
<keyword evidence="12" id="KW-1185">Reference proteome</keyword>
<dbReference type="GO" id="GO:0005737">
    <property type="term" value="C:cytoplasm"/>
    <property type="evidence" value="ECO:0007669"/>
    <property type="project" value="UniProtKB-SubCell"/>
</dbReference>
<dbReference type="EC" id="3.1.1.29" evidence="1 8"/>
<evidence type="ECO:0000256" key="5">
    <source>
        <dbReference type="ARBA" id="ARBA00038063"/>
    </source>
</evidence>
<comment type="function">
    <text evidence="8">Catalyzes the release of premature peptidyl moieties from peptidyl-tRNA molecules trapped in stalled 50S ribosomal subunits, and thus maintains levels of free tRNAs and 50S ribosomes.</text>
</comment>
<dbReference type="RefSeq" id="WP_254014840.1">
    <property type="nucleotide sequence ID" value="NZ_JAMZMM010000481.1"/>
</dbReference>
<gene>
    <name evidence="8 11" type="primary">pth</name>
    <name evidence="11" type="ORF">NJ959_27145</name>
</gene>
<dbReference type="Proteomes" id="UP001204953">
    <property type="component" value="Unassembled WGS sequence"/>
</dbReference>
<dbReference type="PANTHER" id="PTHR17224:SF1">
    <property type="entry name" value="PEPTIDYL-TRNA HYDROLASE"/>
    <property type="match status" value="1"/>
</dbReference>
<dbReference type="GO" id="GO:0006515">
    <property type="term" value="P:protein quality control for misfolded or incompletely synthesized proteins"/>
    <property type="evidence" value="ECO:0007669"/>
    <property type="project" value="UniProtKB-UniRule"/>
</dbReference>
<keyword evidence="2 8" id="KW-0820">tRNA-binding</keyword>
<organism evidence="11 12">
    <name type="scientific">Limnofasciculus baicalensis BBK-W-15</name>
    <dbReference type="NCBI Taxonomy" id="2699891"/>
    <lineage>
        <taxon>Bacteria</taxon>
        <taxon>Bacillati</taxon>
        <taxon>Cyanobacteriota</taxon>
        <taxon>Cyanophyceae</taxon>
        <taxon>Coleofasciculales</taxon>
        <taxon>Coleofasciculaceae</taxon>
        <taxon>Limnofasciculus</taxon>
        <taxon>Limnofasciculus baicalensis</taxon>
    </lineage>
</organism>
<keyword evidence="4 8" id="KW-0694">RNA-binding</keyword>
<dbReference type="GO" id="GO:0004045">
    <property type="term" value="F:peptidyl-tRNA hydrolase activity"/>
    <property type="evidence" value="ECO:0007669"/>
    <property type="project" value="UniProtKB-UniRule"/>
</dbReference>
<dbReference type="PANTHER" id="PTHR17224">
    <property type="entry name" value="PEPTIDYL-TRNA HYDROLASE"/>
    <property type="match status" value="1"/>
</dbReference>
<feature type="active site" description="Proton acceptor" evidence="8">
    <location>
        <position position="31"/>
    </location>
</feature>
<evidence type="ECO:0000313" key="12">
    <source>
        <dbReference type="Proteomes" id="UP001204953"/>
    </source>
</evidence>